<feature type="domain" description="HD" evidence="2">
    <location>
        <begin position="93"/>
        <end position="160"/>
    </location>
</feature>
<dbReference type="InterPro" id="IPR006674">
    <property type="entry name" value="HD_domain"/>
</dbReference>
<gene>
    <name evidence="3" type="ORF">CLOHIR_01634</name>
</gene>
<accession>B6G0H8</accession>
<comment type="caution">
    <text evidence="3">The sequence shown here is derived from an EMBL/GenBank/DDBJ whole genome shotgun (WGS) entry which is preliminary data.</text>
</comment>
<keyword evidence="1" id="KW-0547">Nucleotide-binding</keyword>
<dbReference type="CDD" id="cd00077">
    <property type="entry name" value="HDc"/>
    <property type="match status" value="1"/>
</dbReference>
<dbReference type="HOGENOM" id="CLU_1183357_0_0_9"/>
<proteinExistence type="predicted"/>
<dbReference type="Pfam" id="PF01966">
    <property type="entry name" value="HD"/>
    <property type="match status" value="1"/>
</dbReference>
<dbReference type="OrthoDB" id="9805698at2"/>
<dbReference type="Gene3D" id="1.10.3090.10">
    <property type="entry name" value="cca-adding enzyme, domain 2"/>
    <property type="match status" value="1"/>
</dbReference>
<evidence type="ECO:0000259" key="2">
    <source>
        <dbReference type="Pfam" id="PF01966"/>
    </source>
</evidence>
<dbReference type="PANTHER" id="PTHR47545:SF2">
    <property type="entry name" value="CC-ADDING TRNA NUCLEOTIDYLTRANSFERASE"/>
    <property type="match status" value="1"/>
</dbReference>
<dbReference type="RefSeq" id="WP_006441139.1">
    <property type="nucleotide sequence ID" value="NZ_DS995685.1"/>
</dbReference>
<dbReference type="InterPro" id="IPR003607">
    <property type="entry name" value="HD/PDEase_dom"/>
</dbReference>
<dbReference type="InterPro" id="IPR050124">
    <property type="entry name" value="tRNA_CCA-adding_enzyme"/>
</dbReference>
<evidence type="ECO:0000256" key="1">
    <source>
        <dbReference type="ARBA" id="ARBA00022741"/>
    </source>
</evidence>
<dbReference type="SUPFAM" id="SSF109604">
    <property type="entry name" value="HD-domain/PDEase-like"/>
    <property type="match status" value="1"/>
</dbReference>
<dbReference type="eggNOG" id="COG2844">
    <property type="taxonomic scope" value="Bacteria"/>
</dbReference>
<dbReference type="EMBL" id="ABWP01000066">
    <property type="protein sequence ID" value="EEA84674.1"/>
    <property type="molecule type" value="Genomic_DNA"/>
</dbReference>
<dbReference type="Proteomes" id="UP000003178">
    <property type="component" value="Unassembled WGS sequence"/>
</dbReference>
<keyword evidence="4" id="KW-1185">Reference proteome</keyword>
<dbReference type="GO" id="GO:0000166">
    <property type="term" value="F:nucleotide binding"/>
    <property type="evidence" value="ECO:0007669"/>
    <property type="project" value="UniProtKB-KW"/>
</dbReference>
<dbReference type="AlphaFoldDB" id="B6G0H8"/>
<evidence type="ECO:0000313" key="3">
    <source>
        <dbReference type="EMBL" id="EEA84674.1"/>
    </source>
</evidence>
<evidence type="ECO:0000313" key="4">
    <source>
        <dbReference type="Proteomes" id="UP000003178"/>
    </source>
</evidence>
<dbReference type="STRING" id="500633.CLOHIR_01634"/>
<name>B6G0H8_PEPHT</name>
<organism evidence="3 4">
    <name type="scientific">Peptacetobacter hiranonis (strain DSM 13275 / JCM 10541 / KCTC 15199 / TO-931)</name>
    <name type="common">Clostridium hiranonis</name>
    <dbReference type="NCBI Taxonomy" id="500633"/>
    <lineage>
        <taxon>Bacteria</taxon>
        <taxon>Bacillati</taxon>
        <taxon>Bacillota</taxon>
        <taxon>Clostridia</taxon>
        <taxon>Peptostreptococcales</taxon>
        <taxon>Peptostreptococcaceae</taxon>
        <taxon>Peptacetobacter</taxon>
    </lineage>
</organism>
<dbReference type="PANTHER" id="PTHR47545">
    <property type="entry name" value="MULTIFUNCTIONAL CCA PROTEIN"/>
    <property type="match status" value="1"/>
</dbReference>
<protein>
    <submittedName>
        <fullName evidence="3">HDIG domain protein</fullName>
    </submittedName>
</protein>
<reference evidence="3 4" key="1">
    <citation type="submission" date="2008-09" db="EMBL/GenBank/DDBJ databases">
        <authorList>
            <person name="Fulton L."/>
            <person name="Clifton S."/>
            <person name="Fulton B."/>
            <person name="Xu J."/>
            <person name="Minx P."/>
            <person name="Pepin K.H."/>
            <person name="Johnson M."/>
            <person name="Thiruvilangam P."/>
            <person name="Bhonagiri V."/>
            <person name="Nash W.E."/>
            <person name="Mardis E.R."/>
            <person name="Wilson R.K."/>
        </authorList>
    </citation>
    <scope>NUCLEOTIDE SEQUENCE [LARGE SCALE GENOMIC DNA]</scope>
    <source>
        <strain evidence="3 4">DSM 13275</strain>
    </source>
</reference>
<reference evidence="3 4" key="2">
    <citation type="submission" date="2008-10" db="EMBL/GenBank/DDBJ databases">
        <title>Draft genome sequence of Clostridium hiranonis (DSM 13275).</title>
        <authorList>
            <person name="Sudarsanam P."/>
            <person name="Ley R."/>
            <person name="Guruge J."/>
            <person name="Turnbaugh P.J."/>
            <person name="Mahowald M."/>
            <person name="Liep D."/>
            <person name="Gordon J."/>
        </authorList>
    </citation>
    <scope>NUCLEOTIDE SEQUENCE [LARGE SCALE GENOMIC DNA]</scope>
    <source>
        <strain evidence="3 4">DSM 13275</strain>
    </source>
</reference>
<sequence length="234" mass="27502">MEKIRRKFLEALKAQNTSEIIEQMDKDGELEKIFPHIIEMKKIGKCRYHVVDSFTHSMNALKELEKVINERFFPNHLVEFVRDDIETQVDDEFKKVELLKLATFLHDMGKPKSMTIGEDGNAHFKGHEKLGADMLHDVIADFGISEEAENIVHKYIEYHMMLLEFYKNDNMGKKVLYKAFRKVGADIAGIMIIGYSDVVCTRRLIYENENYGVLRTYIDYALTSYYYRFDEESE</sequence>